<evidence type="ECO:0000256" key="7">
    <source>
        <dbReference type="SAM" id="SignalP"/>
    </source>
</evidence>
<evidence type="ECO:0000256" key="3">
    <source>
        <dbReference type="ARBA" id="ARBA00022558"/>
    </source>
</evidence>
<keyword evidence="10" id="KW-1185">Reference proteome</keyword>
<evidence type="ECO:0000259" key="8">
    <source>
        <dbReference type="Pfam" id="PF05567"/>
    </source>
</evidence>
<dbReference type="GO" id="GO:0009289">
    <property type="term" value="C:pilus"/>
    <property type="evidence" value="ECO:0007669"/>
    <property type="project" value="UniProtKB-SubCell"/>
</dbReference>
<feature type="domain" description="PilY1 beta-propeller" evidence="8">
    <location>
        <begin position="777"/>
        <end position="1110"/>
    </location>
</feature>
<evidence type="ECO:0000313" key="9">
    <source>
        <dbReference type="EMBL" id="QER38444.1"/>
    </source>
</evidence>
<comment type="subcellular location">
    <subcellularLocation>
        <location evidence="1">Fimbrium</location>
    </subcellularLocation>
</comment>
<keyword evidence="3" id="KW-1029">Fimbrium biogenesis</keyword>
<dbReference type="InterPro" id="IPR011047">
    <property type="entry name" value="Quinoprotein_ADH-like_sf"/>
</dbReference>
<dbReference type="SUPFAM" id="SSF50998">
    <property type="entry name" value="Quinoprotein alcohol dehydrogenase-like"/>
    <property type="match status" value="1"/>
</dbReference>
<keyword evidence="7" id="KW-0732">Signal</keyword>
<feature type="signal peptide" evidence="7">
    <location>
        <begin position="1"/>
        <end position="38"/>
    </location>
</feature>
<evidence type="ECO:0000313" key="10">
    <source>
        <dbReference type="Proteomes" id="UP000325177"/>
    </source>
</evidence>
<sequence>MKNNMQKRKQSRLYRQTLLATTIAALSSGLVITSVVQASDIDIYQEAKSGDVSLMMLFDISGSMGAPQLVGSASACDIPTGSVSGSGSELSTNGSPTYTRYYCTASSVRRYAFKRTGSSTSTYKYYNCGDTGSYYKSDCTVERTTTPSLSGFTSEGSSPEVYYYKTETGKFYDRITRLKDGMFDLLYGNVSKGIERIANDKIIGLSAYSFNGIGRNGYILAPARRLDAVVNVNGVSKTHRQILLEIIATKLYARGGTPTGNAYAEAAAYFMGTRTFNSNELTNFSLGAPVYFRYSSNGTTHYTQCNEWDNSGNCTFWPSTSHPNTSARTFDYLPLDLSQYTTGSCTVKLANNTSGSSLTSNITGTCYYLRGNIARSNDYPHGFNYSAGLGIKTADGTRYQKPASLEQSDDVKKCSGQGIYVLTDGAPSSQHNQAKAMRNALNGASFTCTEQAGDSTNNTVATSCSLAFSQRLLNDNPTGLKIRTAVVGFGGEFNDIPSYDPSKTQEENLNALGTINSATKAAAEWGIKGEGGWYSGSSSQDVVDSVNNFINGLGGVIPAVTTGSPTVPKDRLNPAVLQKQAYFPQFQPTPDKTYQLWAGNLKKYNVVVGVLKDKAGNNIVDSQGRIVDNYDLWSPAVSTNPAIKDGDEDMLGSTKFALKGGAWSQLKLKKNADTTVDNRKLLTNRIASGTGTAATFITGTSLRRVNSTDLTDTTYKNDVNRGYLMQLLGYNVNPTNPEITATTSELRQVGAVMHSSPLLVTNKGKIVYKDGELKTENREDYVLFGTTQGLLHVVDAETGQEKFAFVPNEMIERQKEAFQKYDTTSGGLSNLYYGIDGPWATYTEYVIDGSGNLTVGSGKGTNQKGKQMAYGGLRMGGRSYYALDLQNMNAPELLFHISPDDKKVYSRDGSVTTYNELGDMGQSWSKPAITWVKWNKQRKRVMFVGGGYDAGGVDGNANTGGYESDTYNQTNKKGGGVYMFDADNGKLLWWAGANSTAASTNVVKTAASDLKYSVVSEIRTEDRNGDGLTDHLYFGDLGGQLFRIDLDNNAASTKDFAKSPRRLLNLNVAEKSPRFYEMPSFSVYDYAGQTFAVVSIGSGNRSLPLKDYTVGTSGYDYDAVYNIYDRDVTARNLYQSGYTFLTPTLTKSNLGEITQVNRNDDTTLVAPYPMSSTAKQGWYFQFKSNKLQSAKVFSTPIALNNRLFVSTFDGSKPGLSGDCGAGVKGESFLNQFCLPYGQCNKNLVTDSGVACSTGDGCSLGAGIQYSTIVDDKKDCDPADPTCSSPGSGGGEPGDGTNNKNYCLSTGNRGATTVGGVISTGSSRICLEPQRWYERSR</sequence>
<protein>
    <submittedName>
        <fullName evidence="9">Pilus assembly protein PilY</fullName>
    </submittedName>
</protein>
<accession>A0A5P1UPB4</accession>
<evidence type="ECO:0000256" key="5">
    <source>
        <dbReference type="ARBA" id="ARBA00022837"/>
    </source>
</evidence>
<reference evidence="9 10" key="1">
    <citation type="submission" date="2019-09" db="EMBL/GenBank/DDBJ databases">
        <title>Acinetobacter sp. C16S1 isolated from saline soil.</title>
        <authorList>
            <person name="Xu L."/>
            <person name="Sun J.-Q."/>
        </authorList>
    </citation>
    <scope>NUCLEOTIDE SEQUENCE [LARGE SCALE GENOMIC DNA]</scope>
    <source>
        <strain evidence="9 10">C16S1</strain>
    </source>
</reference>
<feature type="chain" id="PRO_5024865097" evidence="7">
    <location>
        <begin position="39"/>
        <end position="1336"/>
    </location>
</feature>
<dbReference type="GO" id="GO:0046872">
    <property type="term" value="F:metal ion binding"/>
    <property type="evidence" value="ECO:0007669"/>
    <property type="project" value="UniProtKB-KW"/>
</dbReference>
<dbReference type="Proteomes" id="UP000325177">
    <property type="component" value="Chromosome"/>
</dbReference>
<organism evidence="9 10">
    <name type="scientific">Acinetobacter suaedae</name>
    <dbReference type="NCBI Taxonomy" id="2609668"/>
    <lineage>
        <taxon>Bacteria</taxon>
        <taxon>Pseudomonadati</taxon>
        <taxon>Pseudomonadota</taxon>
        <taxon>Gammaproteobacteria</taxon>
        <taxon>Moraxellales</taxon>
        <taxon>Moraxellaceae</taxon>
        <taxon>Acinetobacter</taxon>
    </lineage>
</organism>
<dbReference type="Pfam" id="PF05567">
    <property type="entry name" value="T4P_PilY1"/>
    <property type="match status" value="1"/>
</dbReference>
<dbReference type="RefSeq" id="WP_150024872.1">
    <property type="nucleotide sequence ID" value="NZ_CP043909.1"/>
</dbReference>
<name>A0A5P1UPB4_9GAMM</name>
<comment type="similarity">
    <text evidence="2">Belongs to the PilY1 family.</text>
</comment>
<dbReference type="EMBL" id="CP043909">
    <property type="protein sequence ID" value="QER38444.1"/>
    <property type="molecule type" value="Genomic_DNA"/>
</dbReference>
<keyword evidence="6" id="KW-0281">Fimbrium</keyword>
<keyword evidence="5" id="KW-0106">Calcium</keyword>
<keyword evidence="4" id="KW-0479">Metal-binding</keyword>
<evidence type="ECO:0000256" key="4">
    <source>
        <dbReference type="ARBA" id="ARBA00022723"/>
    </source>
</evidence>
<evidence type="ECO:0000256" key="6">
    <source>
        <dbReference type="ARBA" id="ARBA00023263"/>
    </source>
</evidence>
<evidence type="ECO:0000256" key="2">
    <source>
        <dbReference type="ARBA" id="ARBA00008387"/>
    </source>
</evidence>
<dbReference type="KEGG" id="asue:F2A31_01455"/>
<proteinExistence type="inferred from homology"/>
<gene>
    <name evidence="9" type="ORF">F2A31_01455</name>
</gene>
<dbReference type="InterPro" id="IPR008707">
    <property type="entry name" value="B-propeller_PilY1"/>
</dbReference>
<evidence type="ECO:0000256" key="1">
    <source>
        <dbReference type="ARBA" id="ARBA00004561"/>
    </source>
</evidence>